<organism evidence="1 2">
    <name type="scientific">Thelephora terrestris</name>
    <dbReference type="NCBI Taxonomy" id="56493"/>
    <lineage>
        <taxon>Eukaryota</taxon>
        <taxon>Fungi</taxon>
        <taxon>Dikarya</taxon>
        <taxon>Basidiomycota</taxon>
        <taxon>Agaricomycotina</taxon>
        <taxon>Agaricomycetes</taxon>
        <taxon>Thelephorales</taxon>
        <taxon>Thelephoraceae</taxon>
        <taxon>Thelephora</taxon>
    </lineage>
</organism>
<dbReference type="EMBL" id="WIUZ02000001">
    <property type="protein sequence ID" value="KAF9792488.1"/>
    <property type="molecule type" value="Genomic_DNA"/>
</dbReference>
<name>A0A9P6HQL9_9AGAM</name>
<evidence type="ECO:0000313" key="1">
    <source>
        <dbReference type="EMBL" id="KAF9792488.1"/>
    </source>
</evidence>
<protein>
    <submittedName>
        <fullName evidence="1">Uncharacterized protein</fullName>
    </submittedName>
</protein>
<keyword evidence="2" id="KW-1185">Reference proteome</keyword>
<reference evidence="1" key="2">
    <citation type="submission" date="2020-11" db="EMBL/GenBank/DDBJ databases">
        <authorList>
            <consortium name="DOE Joint Genome Institute"/>
            <person name="Kuo A."/>
            <person name="Miyauchi S."/>
            <person name="Kiss E."/>
            <person name="Drula E."/>
            <person name="Kohler A."/>
            <person name="Sanchez-Garcia M."/>
            <person name="Andreopoulos B."/>
            <person name="Barry K.W."/>
            <person name="Bonito G."/>
            <person name="Buee M."/>
            <person name="Carver A."/>
            <person name="Chen C."/>
            <person name="Cichocki N."/>
            <person name="Clum A."/>
            <person name="Culley D."/>
            <person name="Crous P.W."/>
            <person name="Fauchery L."/>
            <person name="Girlanda M."/>
            <person name="Hayes R."/>
            <person name="Keri Z."/>
            <person name="Labutti K."/>
            <person name="Lipzen A."/>
            <person name="Lombard V."/>
            <person name="Magnuson J."/>
            <person name="Maillard F."/>
            <person name="Morin E."/>
            <person name="Murat C."/>
            <person name="Nolan M."/>
            <person name="Ohm R."/>
            <person name="Pangilinan J."/>
            <person name="Pereira M."/>
            <person name="Perotto S."/>
            <person name="Peter M."/>
            <person name="Riley R."/>
            <person name="Sitrit Y."/>
            <person name="Stielow B."/>
            <person name="Szollosi G."/>
            <person name="Zifcakova L."/>
            <person name="Stursova M."/>
            <person name="Spatafora J.W."/>
            <person name="Tedersoo L."/>
            <person name="Vaario L.-M."/>
            <person name="Yamada A."/>
            <person name="Yan M."/>
            <person name="Wang P."/>
            <person name="Xu J."/>
            <person name="Bruns T."/>
            <person name="Baldrian P."/>
            <person name="Vilgalys R."/>
            <person name="Henrissat B."/>
            <person name="Grigoriev I.V."/>
            <person name="Hibbett D."/>
            <person name="Nagy L.G."/>
            <person name="Martin F.M."/>
        </authorList>
    </citation>
    <scope>NUCLEOTIDE SEQUENCE</scope>
    <source>
        <strain evidence="1">UH-Tt-Lm1</strain>
    </source>
</reference>
<proteinExistence type="predicted"/>
<accession>A0A9P6HQL9</accession>
<sequence>MASEEQLTFNKPHSPAENALEAFSAVAHTIKHEILKSRHDWNKHEPRMWSRAAHLSDHELTHFDLKQDLVLVSSALSTYGTIILGKIRIPAINDDQGEGFIHVRIHDPPNKGTEDVMFHSIFTDEGNRDRDGHPKTWQAVQTIDTPLVFFNE</sequence>
<reference evidence="1" key="1">
    <citation type="journal article" date="2020" name="Nat. Commun.">
        <title>Large-scale genome sequencing of mycorrhizal fungi provides insights into the early evolution of symbiotic traits.</title>
        <authorList>
            <person name="Miyauchi S."/>
            <person name="Kiss E."/>
            <person name="Kuo A."/>
            <person name="Drula E."/>
            <person name="Kohler A."/>
            <person name="Sanchez-Garcia M."/>
            <person name="Morin E."/>
            <person name="Andreopoulos B."/>
            <person name="Barry K.W."/>
            <person name="Bonito G."/>
            <person name="Buee M."/>
            <person name="Carver A."/>
            <person name="Chen C."/>
            <person name="Cichocki N."/>
            <person name="Clum A."/>
            <person name="Culley D."/>
            <person name="Crous P.W."/>
            <person name="Fauchery L."/>
            <person name="Girlanda M."/>
            <person name="Hayes R.D."/>
            <person name="Keri Z."/>
            <person name="LaButti K."/>
            <person name="Lipzen A."/>
            <person name="Lombard V."/>
            <person name="Magnuson J."/>
            <person name="Maillard F."/>
            <person name="Murat C."/>
            <person name="Nolan M."/>
            <person name="Ohm R.A."/>
            <person name="Pangilinan J."/>
            <person name="Pereira M.F."/>
            <person name="Perotto S."/>
            <person name="Peter M."/>
            <person name="Pfister S."/>
            <person name="Riley R."/>
            <person name="Sitrit Y."/>
            <person name="Stielow J.B."/>
            <person name="Szollosi G."/>
            <person name="Zifcakova L."/>
            <person name="Stursova M."/>
            <person name="Spatafora J.W."/>
            <person name="Tedersoo L."/>
            <person name="Vaario L.M."/>
            <person name="Yamada A."/>
            <person name="Yan M."/>
            <person name="Wang P."/>
            <person name="Xu J."/>
            <person name="Bruns T."/>
            <person name="Baldrian P."/>
            <person name="Vilgalys R."/>
            <person name="Dunand C."/>
            <person name="Henrissat B."/>
            <person name="Grigoriev I.V."/>
            <person name="Hibbett D."/>
            <person name="Nagy L.G."/>
            <person name="Martin F.M."/>
        </authorList>
    </citation>
    <scope>NUCLEOTIDE SEQUENCE</scope>
    <source>
        <strain evidence="1">UH-Tt-Lm1</strain>
    </source>
</reference>
<dbReference type="OrthoDB" id="3344950at2759"/>
<gene>
    <name evidence="1" type="ORF">BJ322DRAFT_50652</name>
</gene>
<comment type="caution">
    <text evidence="1">The sequence shown here is derived from an EMBL/GenBank/DDBJ whole genome shotgun (WGS) entry which is preliminary data.</text>
</comment>
<dbReference type="Proteomes" id="UP000736335">
    <property type="component" value="Unassembled WGS sequence"/>
</dbReference>
<dbReference type="AlphaFoldDB" id="A0A9P6HQL9"/>
<evidence type="ECO:0000313" key="2">
    <source>
        <dbReference type="Proteomes" id="UP000736335"/>
    </source>
</evidence>